<comment type="caution">
    <text evidence="3">The sequence shown here is derived from an EMBL/GenBank/DDBJ whole genome shotgun (WGS) entry which is preliminary data.</text>
</comment>
<dbReference type="OrthoDB" id="5430717at2759"/>
<reference evidence="3 4" key="1">
    <citation type="submission" date="2017-06" db="EMBL/GenBank/DDBJ databases">
        <title>Comparative genomic analysis of Ambrosia Fusariam Clade fungi.</title>
        <authorList>
            <person name="Stajich J.E."/>
            <person name="Carrillo J."/>
            <person name="Kijimoto T."/>
            <person name="Eskalen A."/>
            <person name="O'Donnell K."/>
            <person name="Kasson M."/>
        </authorList>
    </citation>
    <scope>NUCLEOTIDE SEQUENCE [LARGE SCALE GENOMIC DNA]</scope>
    <source>
        <strain evidence="3 4">NRRL62584</strain>
    </source>
</reference>
<feature type="region of interest" description="Disordered" evidence="2">
    <location>
        <begin position="290"/>
        <end position="400"/>
    </location>
</feature>
<keyword evidence="4" id="KW-1185">Reference proteome</keyword>
<feature type="region of interest" description="Disordered" evidence="2">
    <location>
        <begin position="417"/>
        <end position="463"/>
    </location>
</feature>
<keyword evidence="1" id="KW-0175">Coiled coil</keyword>
<feature type="compositionally biased region" description="Polar residues" evidence="2">
    <location>
        <begin position="365"/>
        <end position="376"/>
    </location>
</feature>
<feature type="compositionally biased region" description="Basic and acidic residues" evidence="2">
    <location>
        <begin position="445"/>
        <end position="456"/>
    </location>
</feature>
<dbReference type="EMBL" id="NKCI01000241">
    <property type="protein sequence ID" value="RSL46293.1"/>
    <property type="molecule type" value="Genomic_DNA"/>
</dbReference>
<feature type="region of interest" description="Disordered" evidence="2">
    <location>
        <begin position="216"/>
        <end position="259"/>
    </location>
</feature>
<feature type="compositionally biased region" description="Polar residues" evidence="2">
    <location>
        <begin position="417"/>
        <end position="426"/>
    </location>
</feature>
<name>A0A428NZK5_9HYPO</name>
<accession>A0A428NZK5</accession>
<evidence type="ECO:0000313" key="4">
    <source>
        <dbReference type="Proteomes" id="UP000288168"/>
    </source>
</evidence>
<dbReference type="STRING" id="1325734.A0A428NZK5"/>
<feature type="compositionally biased region" description="Basic and acidic residues" evidence="2">
    <location>
        <begin position="378"/>
        <end position="390"/>
    </location>
</feature>
<protein>
    <submittedName>
        <fullName evidence="3">Uncharacterized protein</fullName>
    </submittedName>
</protein>
<evidence type="ECO:0000256" key="1">
    <source>
        <dbReference type="SAM" id="Coils"/>
    </source>
</evidence>
<dbReference type="AlphaFoldDB" id="A0A428NZK5"/>
<gene>
    <name evidence="3" type="ORF">CEP54_013907</name>
</gene>
<evidence type="ECO:0000313" key="3">
    <source>
        <dbReference type="EMBL" id="RSL46293.1"/>
    </source>
</evidence>
<sequence>MADSGLLRFLGANKSRAHGLSSPRSEPALKDLANMSQRDTDVQASPERPSMTRMASWQGLASAEQAMSSASATEPPVIEPDDVDKLFINANQEVWHNPSMDQIAGALRAALMTNPSNQALSAEYRPHVLYLLEGYSNIHHKIAKLERDLENTKDVLEKQAQRHDTIEEHWMVQEARYKAEVKRLELVIHEVSGKGLQAVALARAGSLIRNKPRALSQEGVAPGGDAADDQCPGSTPGGLQHKGSDEVSQNGLRSRPGTILTRKQTIDISNEVRLSRRFRRLDKLALKKRAEGTCRVDEESANHGETYDEQGRTEQPFRREPGSPSGTSSSDVGDEQPQEGKAKKKRHSAERRASHGTGIDGQPKAATQTSQTSQNDKAAAHEPRNDDQRARVHRRQFSFVPGDDGAAVRLAGTMASQNTAVAQETPEQAIASLDEQPRPPLSTKPEVEIGRVDKSGRGPTAGH</sequence>
<organism evidence="3 4">
    <name type="scientific">Fusarium duplospermum</name>
    <dbReference type="NCBI Taxonomy" id="1325734"/>
    <lineage>
        <taxon>Eukaryota</taxon>
        <taxon>Fungi</taxon>
        <taxon>Dikarya</taxon>
        <taxon>Ascomycota</taxon>
        <taxon>Pezizomycotina</taxon>
        <taxon>Sordariomycetes</taxon>
        <taxon>Hypocreomycetidae</taxon>
        <taxon>Hypocreales</taxon>
        <taxon>Nectriaceae</taxon>
        <taxon>Fusarium</taxon>
        <taxon>Fusarium solani species complex</taxon>
    </lineage>
</organism>
<feature type="region of interest" description="Disordered" evidence="2">
    <location>
        <begin position="12"/>
        <end position="53"/>
    </location>
</feature>
<feature type="coiled-coil region" evidence="1">
    <location>
        <begin position="135"/>
        <end position="162"/>
    </location>
</feature>
<dbReference type="Proteomes" id="UP000288168">
    <property type="component" value="Unassembled WGS sequence"/>
</dbReference>
<evidence type="ECO:0000256" key="2">
    <source>
        <dbReference type="SAM" id="MobiDB-lite"/>
    </source>
</evidence>
<feature type="compositionally biased region" description="Basic and acidic residues" evidence="2">
    <location>
        <begin position="290"/>
        <end position="321"/>
    </location>
</feature>
<proteinExistence type="predicted"/>